<protein>
    <submittedName>
        <fullName evidence="3">Adenylate/guanylate cyclase domain-containing protein</fullName>
    </submittedName>
</protein>
<dbReference type="PANTHER" id="PTHR43081">
    <property type="entry name" value="ADENYLATE CYCLASE, TERMINAL-DIFFERENTIATION SPECIFIC-RELATED"/>
    <property type="match status" value="1"/>
</dbReference>
<name>A0A8J7SJF0_9PROT</name>
<dbReference type="GO" id="GO:0004016">
    <property type="term" value="F:adenylate cyclase activity"/>
    <property type="evidence" value="ECO:0007669"/>
    <property type="project" value="UniProtKB-ARBA"/>
</dbReference>
<proteinExistence type="predicted"/>
<evidence type="ECO:0000313" key="4">
    <source>
        <dbReference type="Proteomes" id="UP000672602"/>
    </source>
</evidence>
<dbReference type="GO" id="GO:0006171">
    <property type="term" value="P:cAMP biosynthetic process"/>
    <property type="evidence" value="ECO:0007669"/>
    <property type="project" value="TreeGrafter"/>
</dbReference>
<dbReference type="InterPro" id="IPR001054">
    <property type="entry name" value="A/G_cyclase"/>
</dbReference>
<feature type="region of interest" description="Disordered" evidence="1">
    <location>
        <begin position="1"/>
        <end position="22"/>
    </location>
</feature>
<dbReference type="Proteomes" id="UP000672602">
    <property type="component" value="Unassembled WGS sequence"/>
</dbReference>
<gene>
    <name evidence="3" type="ORF">KAJ83_01095</name>
</gene>
<dbReference type="AlphaFoldDB" id="A0A8J7SJF0"/>
<comment type="caution">
    <text evidence="3">The sequence shown here is derived from an EMBL/GenBank/DDBJ whole genome shotgun (WGS) entry which is preliminary data.</text>
</comment>
<dbReference type="PANTHER" id="PTHR43081:SF11">
    <property type="entry name" value="BLR2264 PROTEIN"/>
    <property type="match status" value="1"/>
</dbReference>
<sequence>MSDTDRARVPPMSQRPPDRPVGDRLADWVVESTLHGTRLDALLEGLCEGLIAAGIPLMRGHMAFGWLHPMVGSIAITWTRAAGLTRERHLRGESTAEWMESVPKALIDEGGHERRYRLERGEGQDRFPQLRALRDQGATDYHLTLTAFRGMRAAIDNRDGLIVSWTSDAPGGFTDRDIAVLHRLVPPLALAVKASVREEAARNVLSAYLGAGPGAKVLDGQIRLGDGEEISAVLWYCDLRGSTPTAEALGRHAFLEHLNHYFSCTAGAVLDHGGEVLRFIGDAVLAIFPTDGPGGEERAARLAISAARDARSRADKANAEAGADAPRIEFGLALHVGTVLYGNIGVPERVEFSVIGAAANEVARLEDLTKDLDRPILASDAFHVLAPPSLGAWTNLGPRHFRGVRRPQTVWALES</sequence>
<feature type="domain" description="Guanylate cyclase" evidence="2">
    <location>
        <begin position="233"/>
        <end position="366"/>
    </location>
</feature>
<evidence type="ECO:0000256" key="1">
    <source>
        <dbReference type="SAM" id="MobiDB-lite"/>
    </source>
</evidence>
<dbReference type="Gene3D" id="3.30.70.1230">
    <property type="entry name" value="Nucleotide cyclase"/>
    <property type="match status" value="1"/>
</dbReference>
<organism evidence="3 4">
    <name type="scientific">Marivibrio halodurans</name>
    <dbReference type="NCBI Taxonomy" id="2039722"/>
    <lineage>
        <taxon>Bacteria</taxon>
        <taxon>Pseudomonadati</taxon>
        <taxon>Pseudomonadota</taxon>
        <taxon>Alphaproteobacteria</taxon>
        <taxon>Rhodospirillales</taxon>
        <taxon>Rhodospirillaceae</taxon>
        <taxon>Marivibrio</taxon>
    </lineage>
</organism>
<reference evidence="3" key="1">
    <citation type="submission" date="2021-04" db="EMBL/GenBank/DDBJ databases">
        <authorList>
            <person name="Zhang D.-C."/>
        </authorList>
    </citation>
    <scope>NUCLEOTIDE SEQUENCE</scope>
    <source>
        <strain evidence="3">CGMCC 1.15697</strain>
    </source>
</reference>
<dbReference type="SUPFAM" id="SSF55073">
    <property type="entry name" value="Nucleotide cyclase"/>
    <property type="match status" value="1"/>
</dbReference>
<accession>A0A8J7SJF0</accession>
<dbReference type="EMBL" id="JAGMWN010000001">
    <property type="protein sequence ID" value="MBP5855588.1"/>
    <property type="molecule type" value="Genomic_DNA"/>
</dbReference>
<dbReference type="RefSeq" id="WP_210680169.1">
    <property type="nucleotide sequence ID" value="NZ_JAGMWN010000001.1"/>
</dbReference>
<dbReference type="GO" id="GO:0035556">
    <property type="term" value="P:intracellular signal transduction"/>
    <property type="evidence" value="ECO:0007669"/>
    <property type="project" value="InterPro"/>
</dbReference>
<dbReference type="InterPro" id="IPR029787">
    <property type="entry name" value="Nucleotide_cyclase"/>
</dbReference>
<evidence type="ECO:0000259" key="2">
    <source>
        <dbReference type="PROSITE" id="PS50125"/>
    </source>
</evidence>
<evidence type="ECO:0000313" key="3">
    <source>
        <dbReference type="EMBL" id="MBP5855588.1"/>
    </source>
</evidence>
<dbReference type="InterPro" id="IPR050697">
    <property type="entry name" value="Adenylyl/Guanylyl_Cyclase_3/4"/>
</dbReference>
<dbReference type="CDD" id="cd07302">
    <property type="entry name" value="CHD"/>
    <property type="match status" value="1"/>
</dbReference>
<keyword evidence="4" id="KW-1185">Reference proteome</keyword>
<dbReference type="PROSITE" id="PS50125">
    <property type="entry name" value="GUANYLATE_CYCLASE_2"/>
    <property type="match status" value="1"/>
</dbReference>